<evidence type="ECO:0000256" key="5">
    <source>
        <dbReference type="SAM" id="MobiDB-lite"/>
    </source>
</evidence>
<keyword evidence="2" id="KW-0732">Signal</keyword>
<keyword evidence="8" id="KW-0378">Hydrolase</keyword>
<dbReference type="EMBL" id="UYJE01000220">
    <property type="protein sequence ID" value="VDH91317.1"/>
    <property type="molecule type" value="Genomic_DNA"/>
</dbReference>
<evidence type="ECO:0000256" key="3">
    <source>
        <dbReference type="ARBA" id="ARBA00022737"/>
    </source>
</evidence>
<accession>A0A8B6BJR5</accession>
<dbReference type="OrthoDB" id="6157314at2759"/>
<feature type="region of interest" description="Disordered" evidence="5">
    <location>
        <begin position="229"/>
        <end position="255"/>
    </location>
</feature>
<name>A0A8B6BJR5_MYTGA</name>
<dbReference type="GO" id="GO:0005044">
    <property type="term" value="F:scavenger receptor activity"/>
    <property type="evidence" value="ECO:0007669"/>
    <property type="project" value="InterPro"/>
</dbReference>
<feature type="transmembrane region" description="Helical" evidence="6">
    <location>
        <begin position="195"/>
        <end position="216"/>
    </location>
</feature>
<dbReference type="Gene3D" id="2.170.300.10">
    <property type="entry name" value="Tie2 ligand-binding domain superfamily"/>
    <property type="match status" value="1"/>
</dbReference>
<evidence type="ECO:0000313" key="8">
    <source>
        <dbReference type="EMBL" id="VDH91317.1"/>
    </source>
</evidence>
<feature type="domain" description="EGF-like" evidence="7">
    <location>
        <begin position="130"/>
        <end position="141"/>
    </location>
</feature>
<dbReference type="PROSITE" id="PS00022">
    <property type="entry name" value="EGF_1"/>
    <property type="match status" value="1"/>
</dbReference>
<proteinExistence type="predicted"/>
<evidence type="ECO:0000256" key="1">
    <source>
        <dbReference type="ARBA" id="ARBA00022536"/>
    </source>
</evidence>
<reference evidence="8" key="1">
    <citation type="submission" date="2018-11" db="EMBL/GenBank/DDBJ databases">
        <authorList>
            <person name="Alioto T."/>
            <person name="Alioto T."/>
        </authorList>
    </citation>
    <scope>NUCLEOTIDE SEQUENCE</scope>
</reference>
<keyword evidence="1" id="KW-0245">EGF-like domain</keyword>
<gene>
    <name evidence="8" type="ORF">MGAL_10B088017</name>
</gene>
<keyword evidence="6" id="KW-0812">Transmembrane</keyword>
<evidence type="ECO:0000256" key="6">
    <source>
        <dbReference type="SAM" id="Phobius"/>
    </source>
</evidence>
<dbReference type="PANTHER" id="PTHR24043">
    <property type="entry name" value="SCAVENGER RECEPTOR CLASS F"/>
    <property type="match status" value="1"/>
</dbReference>
<feature type="compositionally biased region" description="Basic residues" evidence="5">
    <location>
        <begin position="236"/>
        <end position="248"/>
    </location>
</feature>
<dbReference type="GO" id="GO:0003944">
    <property type="term" value="F:N-acetylglucosamine-1-phosphodiester alpha-N-acetylglucosaminidase activity"/>
    <property type="evidence" value="ECO:0007669"/>
    <property type="project" value="UniProtKB-EC"/>
</dbReference>
<dbReference type="PANTHER" id="PTHR24043:SF8">
    <property type="entry name" value="EGF-LIKE DOMAIN-CONTAINING PROTEIN"/>
    <property type="match status" value="1"/>
</dbReference>
<keyword evidence="6" id="KW-1133">Transmembrane helix</keyword>
<dbReference type="AlphaFoldDB" id="A0A8B6BJR5"/>
<dbReference type="Proteomes" id="UP000596742">
    <property type="component" value="Unassembled WGS sequence"/>
</dbReference>
<keyword evidence="4" id="KW-1015">Disulfide bond</keyword>
<keyword evidence="6" id="KW-0472">Membrane</keyword>
<keyword evidence="9" id="KW-1185">Reference proteome</keyword>
<dbReference type="InterPro" id="IPR042635">
    <property type="entry name" value="MEGF10/SREC1/2-like"/>
</dbReference>
<dbReference type="InterPro" id="IPR000742">
    <property type="entry name" value="EGF"/>
</dbReference>
<evidence type="ECO:0000313" key="9">
    <source>
        <dbReference type="Proteomes" id="UP000596742"/>
    </source>
</evidence>
<dbReference type="FunFam" id="2.170.300.10:FF:000041">
    <property type="entry name" value="Tyrosine protein kinase receptor tie-1, putative"/>
    <property type="match status" value="1"/>
</dbReference>
<evidence type="ECO:0000256" key="2">
    <source>
        <dbReference type="ARBA" id="ARBA00022729"/>
    </source>
</evidence>
<organism evidence="8 9">
    <name type="scientific">Mytilus galloprovincialis</name>
    <name type="common">Mediterranean mussel</name>
    <dbReference type="NCBI Taxonomy" id="29158"/>
    <lineage>
        <taxon>Eukaryota</taxon>
        <taxon>Metazoa</taxon>
        <taxon>Spiralia</taxon>
        <taxon>Lophotrochozoa</taxon>
        <taxon>Mollusca</taxon>
        <taxon>Bivalvia</taxon>
        <taxon>Autobranchia</taxon>
        <taxon>Pteriomorphia</taxon>
        <taxon>Mytilida</taxon>
        <taxon>Mytiloidea</taxon>
        <taxon>Mytilidae</taxon>
        <taxon>Mytilinae</taxon>
        <taxon>Mytilus</taxon>
    </lineage>
</organism>
<evidence type="ECO:0000259" key="7">
    <source>
        <dbReference type="PROSITE" id="PS00022"/>
    </source>
</evidence>
<protein>
    <submittedName>
        <fullName evidence="8">N-acetylglucosamine-1-phosphodiester alpha-N-acetylglucosaminidase</fullName>
        <ecNumber evidence="8">3.1.4.45</ecNumber>
    </submittedName>
</protein>
<evidence type="ECO:0000256" key="4">
    <source>
        <dbReference type="ARBA" id="ARBA00023157"/>
    </source>
</evidence>
<keyword evidence="3" id="KW-0677">Repeat</keyword>
<sequence>MPSSNFVGLTTVSSQKLISDTRMRNVNLMMFESCYGKRIPFLIKFSCPAGQFGKQCLLSCVPNYYGVQCKKQCNCTDNTKCDPAHGCVCATGFTGSNCLNACPSGTYGVNCKEECFCSHDAECDSVTGDCLCPAGRFGIRCTKECPMGTFGINCSGICNCPVGETCDTITGNCNSPKDKTENPNSEIDDDKSNTVMVYILMAAALIGLICVVTMIVKVKETVCRQVQKPNKDTSKPKLKRRLAKRRRSSVQTQDAQTGSFIIDSEFSMLSPPMEEDVYCEIGDINTLEPNRY</sequence>
<comment type="caution">
    <text evidence="8">The sequence shown here is derived from an EMBL/GenBank/DDBJ whole genome shotgun (WGS) entry which is preliminary data.</text>
</comment>
<dbReference type="EC" id="3.1.4.45" evidence="8"/>